<keyword evidence="4" id="KW-1185">Reference proteome</keyword>
<dbReference type="InterPro" id="IPR039459">
    <property type="entry name" value="RepB-like_DNA_primase_dom"/>
</dbReference>
<accession>A0A927CNJ6</accession>
<sequence>MKPNSPGYSGLLRRSSRQAHRFIRKLGCKENERLHFILVHDAIGASGRSHSASRKPAFALNKELGAIEPQVSQMKLVTGTGQPVHVFSANAKGYAVFMEINRREEKSGEINGIRAQFIDVDLNKIAAEADTMEQAKRIAERLRADRAEKLASVEITRSKRGKYRIVARRTKARVGRLKTAFLNRYRDRFKDAMIVETGNGFHVYWAIEGGSLAKFVPLQQALAARFGGDPLITNLKRVMRIPGFYHMKDPKAPYLVRVVHWGRKKPFTQEELAKRFALNTGR</sequence>
<proteinExistence type="predicted"/>
<keyword evidence="1" id="KW-0175">Coiled coil</keyword>
<dbReference type="Gene3D" id="3.30.70.1790">
    <property type="entry name" value="RepB DNA-primase, N-terminal domain"/>
    <property type="match status" value="1"/>
</dbReference>
<evidence type="ECO:0000259" key="2">
    <source>
        <dbReference type="Pfam" id="PF16793"/>
    </source>
</evidence>
<evidence type="ECO:0000313" key="3">
    <source>
        <dbReference type="EMBL" id="MBD2870834.1"/>
    </source>
</evidence>
<organism evidence="3 4">
    <name type="scientific">Paenibacillus arenilitoris</name>
    <dbReference type="NCBI Taxonomy" id="2772299"/>
    <lineage>
        <taxon>Bacteria</taxon>
        <taxon>Bacillati</taxon>
        <taxon>Bacillota</taxon>
        <taxon>Bacilli</taxon>
        <taxon>Bacillales</taxon>
        <taxon>Paenibacillaceae</taxon>
        <taxon>Paenibacillus</taxon>
    </lineage>
</organism>
<comment type="caution">
    <text evidence="3">The sequence shown here is derived from an EMBL/GenBank/DDBJ whole genome shotgun (WGS) entry which is preliminary data.</text>
</comment>
<protein>
    <recommendedName>
        <fullName evidence="2">RepB-like DNA primase domain-containing protein</fullName>
    </recommendedName>
</protein>
<dbReference type="AlphaFoldDB" id="A0A927CNJ6"/>
<dbReference type="Proteomes" id="UP000632125">
    <property type="component" value="Unassembled WGS sequence"/>
</dbReference>
<feature type="domain" description="RepB-like DNA primase" evidence="2">
    <location>
        <begin position="152"/>
        <end position="275"/>
    </location>
</feature>
<evidence type="ECO:0000313" key="4">
    <source>
        <dbReference type="Proteomes" id="UP000632125"/>
    </source>
</evidence>
<dbReference type="EMBL" id="JACXIY010000024">
    <property type="protein sequence ID" value="MBD2870834.1"/>
    <property type="molecule type" value="Genomic_DNA"/>
</dbReference>
<dbReference type="Pfam" id="PF16793">
    <property type="entry name" value="RepB_primase"/>
    <property type="match status" value="1"/>
</dbReference>
<gene>
    <name evidence="3" type="ORF">IDH41_19810</name>
</gene>
<feature type="coiled-coil region" evidence="1">
    <location>
        <begin position="122"/>
        <end position="152"/>
    </location>
</feature>
<evidence type="ECO:0000256" key="1">
    <source>
        <dbReference type="SAM" id="Coils"/>
    </source>
</evidence>
<dbReference type="RefSeq" id="WP_190864089.1">
    <property type="nucleotide sequence ID" value="NZ_JACXIY010000024.1"/>
</dbReference>
<name>A0A927CNJ6_9BACL</name>
<reference evidence="3" key="1">
    <citation type="submission" date="2020-09" db="EMBL/GenBank/DDBJ databases">
        <title>A novel bacterium of genus Paenibacillus, isolated from South China Sea.</title>
        <authorList>
            <person name="Huang H."/>
            <person name="Mo K."/>
            <person name="Hu Y."/>
        </authorList>
    </citation>
    <scope>NUCLEOTIDE SEQUENCE</scope>
    <source>
        <strain evidence="3">IB182493</strain>
    </source>
</reference>